<sequence length="185" mass="20766">MKLKTLVTIVTLTAFSILLTESIAYPCEQEDSTPAQTLKTIRDDQSGLVFEVASNYRAVPKSQTEGGVWKKIYILEPTAYCYLQSSESEALMGANYVLIELFSGDIKAFLNDLGQEPYEEVSINGSKALVGNHIVAINHPNGQYWAIIHDTTSANLSWASDFTQFSRNNQILLNQIYQSIQWKNY</sequence>
<proteinExistence type="predicted"/>
<dbReference type="EMBL" id="CP003630">
    <property type="protein sequence ID" value="AFZ20932.1"/>
    <property type="molecule type" value="Genomic_DNA"/>
</dbReference>
<dbReference type="AlphaFoldDB" id="K9WMZ9"/>
<dbReference type="RefSeq" id="WP_015185065.1">
    <property type="nucleotide sequence ID" value="NC_019738.1"/>
</dbReference>
<dbReference type="Proteomes" id="UP000010471">
    <property type="component" value="Chromosome"/>
</dbReference>
<accession>K9WMZ9</accession>
<evidence type="ECO:0000313" key="2">
    <source>
        <dbReference type="Proteomes" id="UP000010471"/>
    </source>
</evidence>
<evidence type="ECO:0000313" key="1">
    <source>
        <dbReference type="EMBL" id="AFZ20932.1"/>
    </source>
</evidence>
<gene>
    <name evidence="1" type="ORF">Mic7113_5283</name>
</gene>
<dbReference type="KEGG" id="mic:Mic7113_5283"/>
<protein>
    <submittedName>
        <fullName evidence="1">Uncharacterized protein</fullName>
    </submittedName>
</protein>
<organism evidence="1 2">
    <name type="scientific">Allocoleopsis franciscana PCC 7113</name>
    <dbReference type="NCBI Taxonomy" id="1173027"/>
    <lineage>
        <taxon>Bacteria</taxon>
        <taxon>Bacillati</taxon>
        <taxon>Cyanobacteriota</taxon>
        <taxon>Cyanophyceae</taxon>
        <taxon>Coleofasciculales</taxon>
        <taxon>Coleofasciculaceae</taxon>
        <taxon>Allocoleopsis</taxon>
        <taxon>Allocoleopsis franciscana</taxon>
    </lineage>
</organism>
<dbReference type="HOGENOM" id="CLU_1459747_0_0_3"/>
<dbReference type="STRING" id="1173027.Mic7113_5283"/>
<reference evidence="1 2" key="1">
    <citation type="submission" date="2012-06" db="EMBL/GenBank/DDBJ databases">
        <title>Finished chromosome of genome of Microcoleus sp. PCC 7113.</title>
        <authorList>
            <consortium name="US DOE Joint Genome Institute"/>
            <person name="Gugger M."/>
            <person name="Coursin T."/>
            <person name="Rippka R."/>
            <person name="Tandeau De Marsac N."/>
            <person name="Huntemann M."/>
            <person name="Wei C.-L."/>
            <person name="Han J."/>
            <person name="Detter J.C."/>
            <person name="Han C."/>
            <person name="Tapia R."/>
            <person name="Chen A."/>
            <person name="Kyrpides N."/>
            <person name="Mavromatis K."/>
            <person name="Markowitz V."/>
            <person name="Szeto E."/>
            <person name="Ivanova N."/>
            <person name="Pagani I."/>
            <person name="Pati A."/>
            <person name="Goodwin L."/>
            <person name="Nordberg H.P."/>
            <person name="Cantor M.N."/>
            <person name="Hua S.X."/>
            <person name="Woyke T."/>
            <person name="Kerfeld C.A."/>
        </authorList>
    </citation>
    <scope>NUCLEOTIDE SEQUENCE [LARGE SCALE GENOMIC DNA]</scope>
    <source>
        <strain evidence="1 2">PCC 7113</strain>
    </source>
</reference>
<name>K9WMZ9_9CYAN</name>
<keyword evidence="2" id="KW-1185">Reference proteome</keyword>